<feature type="domain" description="LysM" evidence="1">
    <location>
        <begin position="246"/>
        <end position="296"/>
    </location>
</feature>
<dbReference type="InterPro" id="IPR036779">
    <property type="entry name" value="LysM_dom_sf"/>
</dbReference>
<evidence type="ECO:0000313" key="2">
    <source>
        <dbReference type="EMBL" id="VAW76600.1"/>
    </source>
</evidence>
<gene>
    <name evidence="2" type="ORF">MNBD_GAMMA15-452</name>
</gene>
<dbReference type="CDD" id="cd00118">
    <property type="entry name" value="LysM"/>
    <property type="match status" value="1"/>
</dbReference>
<dbReference type="Gene3D" id="3.10.350.10">
    <property type="entry name" value="LysM domain"/>
    <property type="match status" value="1"/>
</dbReference>
<organism evidence="2">
    <name type="scientific">hydrothermal vent metagenome</name>
    <dbReference type="NCBI Taxonomy" id="652676"/>
    <lineage>
        <taxon>unclassified sequences</taxon>
        <taxon>metagenomes</taxon>
        <taxon>ecological metagenomes</taxon>
    </lineage>
</organism>
<reference evidence="2" key="1">
    <citation type="submission" date="2018-06" db="EMBL/GenBank/DDBJ databases">
        <authorList>
            <person name="Zhirakovskaya E."/>
        </authorList>
    </citation>
    <scope>NUCLEOTIDE SEQUENCE</scope>
</reference>
<proteinExistence type="predicted"/>
<dbReference type="InterPro" id="IPR018392">
    <property type="entry name" value="LysM"/>
</dbReference>
<name>A0A3B0YIL7_9ZZZZ</name>
<accession>A0A3B0YIL7</accession>
<evidence type="ECO:0000259" key="1">
    <source>
        <dbReference type="PROSITE" id="PS51782"/>
    </source>
</evidence>
<dbReference type="PROSITE" id="PS51782">
    <property type="entry name" value="LYSM"/>
    <property type="match status" value="1"/>
</dbReference>
<sequence length="297" mass="32690">MVQARMHPRTGILFIFLLVSACASTPEKHQPLDPFETVEQSSDGSSEKRRYIILDTKRYISGPYGEEQEVLALITTIKNSSKPSAISNRAVNLPNKPANLSLTVYDYDAPGECGGHTFRVYEGDELQILEFDFPENNKITRIRDYTRGPTPFVSAGLWGPYDHTEGTAVEMCLLAGEGRKDGMGLMESRYVIGWITNIVDWKQAELGAEYASAVSNTNNCLRGQASLAEASVRPQKSKAMTPKSGGTYQVRAGDTLGSIARDVYGDFGRWIELYTANSVSIGENPNKLPADIILKLP</sequence>
<dbReference type="PROSITE" id="PS51257">
    <property type="entry name" value="PROKAR_LIPOPROTEIN"/>
    <property type="match status" value="1"/>
</dbReference>
<protein>
    <recommendedName>
        <fullName evidence="1">LysM domain-containing protein</fullName>
    </recommendedName>
</protein>
<dbReference type="EMBL" id="UOFN01000061">
    <property type="protein sequence ID" value="VAW76600.1"/>
    <property type="molecule type" value="Genomic_DNA"/>
</dbReference>
<dbReference type="AlphaFoldDB" id="A0A3B0YIL7"/>